<dbReference type="PROSITE" id="PS50850">
    <property type="entry name" value="MFS"/>
    <property type="match status" value="1"/>
</dbReference>
<comment type="subcellular location">
    <subcellularLocation>
        <location evidence="1">Cell inner membrane</location>
        <topology evidence="1">Multi-pass membrane protein</topology>
    </subcellularLocation>
</comment>
<dbReference type="InterPro" id="IPR036259">
    <property type="entry name" value="MFS_trans_sf"/>
</dbReference>
<evidence type="ECO:0000256" key="5">
    <source>
        <dbReference type="ARBA" id="ARBA00022692"/>
    </source>
</evidence>
<dbReference type="PANTHER" id="PTHR23522:SF10">
    <property type="entry name" value="3-PHENYLPROPIONIC ACID TRANSPORTER-RELATED"/>
    <property type="match status" value="1"/>
</dbReference>
<keyword evidence="7 8" id="KW-0472">Membrane</keyword>
<evidence type="ECO:0000256" key="1">
    <source>
        <dbReference type="ARBA" id="ARBA00004429"/>
    </source>
</evidence>
<dbReference type="RefSeq" id="WP_336664007.1">
    <property type="nucleotide sequence ID" value="NZ_JBBCRB010000008.1"/>
</dbReference>
<feature type="transmembrane region" description="Helical" evidence="8">
    <location>
        <begin position="317"/>
        <end position="340"/>
    </location>
</feature>
<feature type="transmembrane region" description="Helical" evidence="8">
    <location>
        <begin position="346"/>
        <end position="368"/>
    </location>
</feature>
<sequence length="375" mass="41789">MKSYNFLLFGMLALFIPFLPVFMKAQGMSETKVGLLISVGSLITIIVQPTFGMISDRLKTIRKVMLVLILLTTISGFFLYQASSMTWIVIFTLVVYAFLMPLDPLCESLSFTTAETLKISYGSVRTYGALGYAVLSLIVGYIMDWFGLHSISYLFAVAGILAFLSVWLLRDAPPSPVPVTIEGFKKLILNKEILLFLLLILIASISARMNDTFLGIHVITLNGDNKLVGLAFFIAAASEIVIFALSFMWLKPGKELLLITIAIFFYVVRFFLSGIVDNPYALIAVQLLQMVTFPIFYTAAIQYLYKLVPREWRATGQTLLALLFFGFSGMVASAIGGYVYNVFGGHNFYFMLTGISAVAFVYGIFLLIRQKRQTS</sequence>
<dbReference type="InterPro" id="IPR024989">
    <property type="entry name" value="MFS_assoc_dom"/>
</dbReference>
<evidence type="ECO:0000313" key="11">
    <source>
        <dbReference type="Proteomes" id="UP001398420"/>
    </source>
</evidence>
<dbReference type="SUPFAM" id="SSF103473">
    <property type="entry name" value="MFS general substrate transporter"/>
    <property type="match status" value="1"/>
</dbReference>
<reference evidence="10 11" key="1">
    <citation type="submission" date="2024-04" db="EMBL/GenBank/DDBJ databases">
        <authorList>
            <person name="Wu Y.S."/>
            <person name="Zhang L."/>
        </authorList>
    </citation>
    <scope>NUCLEOTIDE SEQUENCE [LARGE SCALE GENOMIC DNA]</scope>
    <source>
        <strain evidence="10 11">KG-01</strain>
    </source>
</reference>
<dbReference type="Proteomes" id="UP001398420">
    <property type="component" value="Unassembled WGS sequence"/>
</dbReference>
<keyword evidence="4" id="KW-0997">Cell inner membrane</keyword>
<evidence type="ECO:0000256" key="4">
    <source>
        <dbReference type="ARBA" id="ARBA00022519"/>
    </source>
</evidence>
<proteinExistence type="predicted"/>
<feature type="transmembrane region" description="Helical" evidence="8">
    <location>
        <begin position="227"/>
        <end position="249"/>
    </location>
</feature>
<feature type="transmembrane region" description="Helical" evidence="8">
    <location>
        <begin position="33"/>
        <end position="52"/>
    </location>
</feature>
<evidence type="ECO:0000259" key="9">
    <source>
        <dbReference type="PROSITE" id="PS50850"/>
    </source>
</evidence>
<gene>
    <name evidence="10" type="ORF">AAF454_12755</name>
</gene>
<name>A0ABU9LQ89_9BACL</name>
<feature type="transmembrane region" description="Helical" evidence="8">
    <location>
        <begin position="87"/>
        <end position="106"/>
    </location>
</feature>
<evidence type="ECO:0000256" key="7">
    <source>
        <dbReference type="ARBA" id="ARBA00023136"/>
    </source>
</evidence>
<evidence type="ECO:0000313" key="10">
    <source>
        <dbReference type="EMBL" id="MEL5989274.1"/>
    </source>
</evidence>
<dbReference type="Gene3D" id="1.20.1250.20">
    <property type="entry name" value="MFS general substrate transporter like domains"/>
    <property type="match status" value="2"/>
</dbReference>
<feature type="transmembrane region" description="Helical" evidence="8">
    <location>
        <begin position="282"/>
        <end position="305"/>
    </location>
</feature>
<feature type="transmembrane region" description="Helical" evidence="8">
    <location>
        <begin position="189"/>
        <end position="207"/>
    </location>
</feature>
<feature type="transmembrane region" description="Helical" evidence="8">
    <location>
        <begin position="64"/>
        <end position="81"/>
    </location>
</feature>
<dbReference type="PANTHER" id="PTHR23522">
    <property type="entry name" value="BLL5896 PROTEIN"/>
    <property type="match status" value="1"/>
</dbReference>
<feature type="transmembrane region" description="Helical" evidence="8">
    <location>
        <begin position="151"/>
        <end position="169"/>
    </location>
</feature>
<dbReference type="InterPro" id="IPR020846">
    <property type="entry name" value="MFS_dom"/>
</dbReference>
<keyword evidence="6 8" id="KW-1133">Transmembrane helix</keyword>
<keyword evidence="11" id="KW-1185">Reference proteome</keyword>
<dbReference type="Pfam" id="PF12832">
    <property type="entry name" value="MFS_1_like"/>
    <property type="match status" value="1"/>
</dbReference>
<comment type="caution">
    <text evidence="10">The sequence shown here is derived from an EMBL/GenBank/DDBJ whole genome shotgun (WGS) entry which is preliminary data.</text>
</comment>
<protein>
    <submittedName>
        <fullName evidence="10">MFS transporter</fullName>
    </submittedName>
</protein>
<keyword evidence="3" id="KW-1003">Cell membrane</keyword>
<evidence type="ECO:0000256" key="3">
    <source>
        <dbReference type="ARBA" id="ARBA00022475"/>
    </source>
</evidence>
<dbReference type="EMBL" id="JBCEWA010000010">
    <property type="protein sequence ID" value="MEL5989274.1"/>
    <property type="molecule type" value="Genomic_DNA"/>
</dbReference>
<accession>A0ABU9LQ89</accession>
<organism evidence="10 11">
    <name type="scientific">Kurthia gibsonii</name>
    <dbReference type="NCBI Taxonomy" id="33946"/>
    <lineage>
        <taxon>Bacteria</taxon>
        <taxon>Bacillati</taxon>
        <taxon>Bacillota</taxon>
        <taxon>Bacilli</taxon>
        <taxon>Bacillales</taxon>
        <taxon>Caryophanaceae</taxon>
        <taxon>Kurthia</taxon>
    </lineage>
</organism>
<evidence type="ECO:0000256" key="8">
    <source>
        <dbReference type="SAM" id="Phobius"/>
    </source>
</evidence>
<evidence type="ECO:0000256" key="6">
    <source>
        <dbReference type="ARBA" id="ARBA00022989"/>
    </source>
</evidence>
<keyword evidence="5 8" id="KW-0812">Transmembrane</keyword>
<feature type="transmembrane region" description="Helical" evidence="8">
    <location>
        <begin position="127"/>
        <end position="145"/>
    </location>
</feature>
<keyword evidence="2" id="KW-0813">Transport</keyword>
<feature type="transmembrane region" description="Helical" evidence="8">
    <location>
        <begin position="256"/>
        <end position="276"/>
    </location>
</feature>
<evidence type="ECO:0000256" key="2">
    <source>
        <dbReference type="ARBA" id="ARBA00022448"/>
    </source>
</evidence>
<feature type="domain" description="Major facilitator superfamily (MFS) profile" evidence="9">
    <location>
        <begin position="1"/>
        <end position="371"/>
    </location>
</feature>